<reference evidence="2 3" key="1">
    <citation type="submission" date="2024-05" db="EMBL/GenBank/DDBJ databases">
        <authorList>
            <person name="Wallberg A."/>
        </authorList>
    </citation>
    <scope>NUCLEOTIDE SEQUENCE [LARGE SCALE GENOMIC DNA]</scope>
</reference>
<evidence type="ECO:0000313" key="2">
    <source>
        <dbReference type="EMBL" id="CAL4124314.1"/>
    </source>
</evidence>
<dbReference type="Proteomes" id="UP001497623">
    <property type="component" value="Unassembled WGS sequence"/>
</dbReference>
<protein>
    <submittedName>
        <fullName evidence="2">Uncharacterized protein</fullName>
    </submittedName>
</protein>
<dbReference type="AlphaFoldDB" id="A0AAV2RI59"/>
<evidence type="ECO:0000313" key="3">
    <source>
        <dbReference type="Proteomes" id="UP001497623"/>
    </source>
</evidence>
<name>A0AAV2RI59_MEGNR</name>
<evidence type="ECO:0000256" key="1">
    <source>
        <dbReference type="SAM" id="MobiDB-lite"/>
    </source>
</evidence>
<keyword evidence="3" id="KW-1185">Reference proteome</keyword>
<gene>
    <name evidence="2" type="ORF">MNOR_LOCUS24419</name>
</gene>
<dbReference type="EMBL" id="CAXKWB010022408">
    <property type="protein sequence ID" value="CAL4124314.1"/>
    <property type="molecule type" value="Genomic_DNA"/>
</dbReference>
<feature type="non-terminal residue" evidence="2">
    <location>
        <position position="137"/>
    </location>
</feature>
<accession>A0AAV2RI59</accession>
<organism evidence="2 3">
    <name type="scientific">Meganyctiphanes norvegica</name>
    <name type="common">Northern krill</name>
    <name type="synonym">Thysanopoda norvegica</name>
    <dbReference type="NCBI Taxonomy" id="48144"/>
    <lineage>
        <taxon>Eukaryota</taxon>
        <taxon>Metazoa</taxon>
        <taxon>Ecdysozoa</taxon>
        <taxon>Arthropoda</taxon>
        <taxon>Crustacea</taxon>
        <taxon>Multicrustacea</taxon>
        <taxon>Malacostraca</taxon>
        <taxon>Eumalacostraca</taxon>
        <taxon>Eucarida</taxon>
        <taxon>Euphausiacea</taxon>
        <taxon>Euphausiidae</taxon>
        <taxon>Meganyctiphanes</taxon>
    </lineage>
</organism>
<feature type="region of interest" description="Disordered" evidence="1">
    <location>
        <begin position="1"/>
        <end position="43"/>
    </location>
</feature>
<sequence length="137" mass="15572">MNDPDGNSAMNDLDVNQERRRSSVRFIDDGANDDDEQDREVSHQCCTHEGENISTRRITNALNVLDVNQDGPERPHSSVHFLDDDDNQGIEHSHQCCPCGSGFHHPQPSKWQTTCTKSLAVERPRRRKMSSMWNVDG</sequence>
<feature type="region of interest" description="Disordered" evidence="1">
    <location>
        <begin position="67"/>
        <end position="86"/>
    </location>
</feature>
<comment type="caution">
    <text evidence="2">The sequence shown here is derived from an EMBL/GenBank/DDBJ whole genome shotgun (WGS) entry which is preliminary data.</text>
</comment>
<proteinExistence type="predicted"/>